<dbReference type="Pfam" id="PF00072">
    <property type="entry name" value="Response_reg"/>
    <property type="match status" value="1"/>
</dbReference>
<keyword evidence="1" id="KW-0805">Transcription regulation</keyword>
<accession>A0A5R8QAY3</accession>
<dbReference type="SMART" id="SM00448">
    <property type="entry name" value="REC"/>
    <property type="match status" value="1"/>
</dbReference>
<organism evidence="8 9">
    <name type="scientific">Culicoidibacter larvae</name>
    <dbReference type="NCBI Taxonomy" id="2579976"/>
    <lineage>
        <taxon>Bacteria</taxon>
        <taxon>Bacillati</taxon>
        <taxon>Bacillota</taxon>
        <taxon>Culicoidibacteria</taxon>
        <taxon>Culicoidibacterales</taxon>
        <taxon>Culicoidibacteraceae</taxon>
        <taxon>Culicoidibacter</taxon>
    </lineage>
</organism>
<dbReference type="InterPro" id="IPR039420">
    <property type="entry name" value="WalR-like"/>
</dbReference>
<feature type="DNA-binding region" description="OmpR/PhoB-type" evidence="5">
    <location>
        <begin position="124"/>
        <end position="222"/>
    </location>
</feature>
<evidence type="ECO:0000313" key="8">
    <source>
        <dbReference type="EMBL" id="TLG72761.1"/>
    </source>
</evidence>
<evidence type="ECO:0000259" key="7">
    <source>
        <dbReference type="PROSITE" id="PS51755"/>
    </source>
</evidence>
<dbReference type="InterPro" id="IPR036388">
    <property type="entry name" value="WH-like_DNA-bd_sf"/>
</dbReference>
<dbReference type="GO" id="GO:0000976">
    <property type="term" value="F:transcription cis-regulatory region binding"/>
    <property type="evidence" value="ECO:0007669"/>
    <property type="project" value="TreeGrafter"/>
</dbReference>
<dbReference type="SUPFAM" id="SSF52172">
    <property type="entry name" value="CheY-like"/>
    <property type="match status" value="1"/>
</dbReference>
<name>A0A5R8QAY3_9FIRM</name>
<evidence type="ECO:0000256" key="1">
    <source>
        <dbReference type="ARBA" id="ARBA00023015"/>
    </source>
</evidence>
<dbReference type="InterPro" id="IPR011006">
    <property type="entry name" value="CheY-like_superfamily"/>
</dbReference>
<dbReference type="Pfam" id="PF00486">
    <property type="entry name" value="Trans_reg_C"/>
    <property type="match status" value="1"/>
</dbReference>
<feature type="modified residue" description="4-aspartylphosphate" evidence="4">
    <location>
        <position position="52"/>
    </location>
</feature>
<keyword evidence="3" id="KW-0804">Transcription</keyword>
<reference evidence="8 9" key="1">
    <citation type="submission" date="2019-05" db="EMBL/GenBank/DDBJ databases">
        <title>Culicoidintestinum kansasii gen. nov., sp. nov. from the gastrointestinal tract of the biting midge, Culicoides sonorensis.</title>
        <authorList>
            <person name="Neupane S."/>
            <person name="Ghosh A."/>
            <person name="Gunther S."/>
            <person name="Martin K."/>
            <person name="Zurek L."/>
        </authorList>
    </citation>
    <scope>NUCLEOTIDE SEQUENCE [LARGE SCALE GENOMIC DNA]</scope>
    <source>
        <strain evidence="8 9">CS-1</strain>
    </source>
</reference>
<dbReference type="CDD" id="cd00156">
    <property type="entry name" value="REC"/>
    <property type="match status" value="1"/>
</dbReference>
<gene>
    <name evidence="8" type="ORF">FEZ08_08650</name>
</gene>
<dbReference type="OrthoDB" id="1706569at2"/>
<dbReference type="GO" id="GO:0006355">
    <property type="term" value="P:regulation of DNA-templated transcription"/>
    <property type="evidence" value="ECO:0007669"/>
    <property type="project" value="InterPro"/>
</dbReference>
<dbReference type="AlphaFoldDB" id="A0A5R8QAY3"/>
<proteinExistence type="predicted"/>
<dbReference type="GO" id="GO:0000156">
    <property type="term" value="F:phosphorelay response regulator activity"/>
    <property type="evidence" value="ECO:0007669"/>
    <property type="project" value="TreeGrafter"/>
</dbReference>
<dbReference type="GO" id="GO:0032993">
    <property type="term" value="C:protein-DNA complex"/>
    <property type="evidence" value="ECO:0007669"/>
    <property type="project" value="TreeGrafter"/>
</dbReference>
<dbReference type="PANTHER" id="PTHR48111">
    <property type="entry name" value="REGULATOR OF RPOS"/>
    <property type="match status" value="1"/>
</dbReference>
<feature type="domain" description="Response regulatory" evidence="6">
    <location>
        <begin position="3"/>
        <end position="117"/>
    </location>
</feature>
<evidence type="ECO:0000256" key="5">
    <source>
        <dbReference type="PROSITE-ProRule" id="PRU01091"/>
    </source>
</evidence>
<protein>
    <submittedName>
        <fullName evidence="8">Response regulator transcription factor</fullName>
    </submittedName>
</protein>
<evidence type="ECO:0000313" key="9">
    <source>
        <dbReference type="Proteomes" id="UP000306912"/>
    </source>
</evidence>
<dbReference type="PROSITE" id="PS50110">
    <property type="entry name" value="RESPONSE_REGULATORY"/>
    <property type="match status" value="1"/>
</dbReference>
<sequence>MKRILFVDDDPQYQEVIRDLLVLEGYAVDCADNAADGLRLFREGVYDLVISDLMMVSIDGHQFLSLLRKYDEDVKVVILTGSDDEEDELKSFDLHATEYLKKSTSINIILKRLESAMRQSSEKKVEHLYSDYEDLEVDIKKRLVVKEGEEQHLTGKEFALLLFFLKNKNVVLTREEILKTIWRMSDAFGDLRTVDTYVKKLRAKLELSSIVSIRGIGYEWVE</sequence>
<dbReference type="PANTHER" id="PTHR48111:SF32">
    <property type="entry name" value="STAGE 0 SPORULATION PROTEIN A HOMOLOG"/>
    <property type="match status" value="1"/>
</dbReference>
<keyword evidence="4" id="KW-0597">Phosphoprotein</keyword>
<dbReference type="RefSeq" id="WP_138191419.1">
    <property type="nucleotide sequence ID" value="NZ_VBWP01000007.1"/>
</dbReference>
<evidence type="ECO:0000256" key="4">
    <source>
        <dbReference type="PROSITE-ProRule" id="PRU00169"/>
    </source>
</evidence>
<comment type="caution">
    <text evidence="8">The sequence shown here is derived from an EMBL/GenBank/DDBJ whole genome shotgun (WGS) entry which is preliminary data.</text>
</comment>
<dbReference type="GO" id="GO:0005829">
    <property type="term" value="C:cytosol"/>
    <property type="evidence" value="ECO:0007669"/>
    <property type="project" value="TreeGrafter"/>
</dbReference>
<evidence type="ECO:0000256" key="2">
    <source>
        <dbReference type="ARBA" id="ARBA00023125"/>
    </source>
</evidence>
<dbReference type="EMBL" id="VBWP01000007">
    <property type="protein sequence ID" value="TLG72761.1"/>
    <property type="molecule type" value="Genomic_DNA"/>
</dbReference>
<dbReference type="InterPro" id="IPR001789">
    <property type="entry name" value="Sig_transdc_resp-reg_receiver"/>
</dbReference>
<dbReference type="Gene3D" id="3.40.50.2300">
    <property type="match status" value="1"/>
</dbReference>
<keyword evidence="9" id="KW-1185">Reference proteome</keyword>
<feature type="domain" description="OmpR/PhoB-type" evidence="7">
    <location>
        <begin position="124"/>
        <end position="222"/>
    </location>
</feature>
<dbReference type="Proteomes" id="UP000306912">
    <property type="component" value="Unassembled WGS sequence"/>
</dbReference>
<dbReference type="InterPro" id="IPR001867">
    <property type="entry name" value="OmpR/PhoB-type_DNA-bd"/>
</dbReference>
<keyword evidence="2 5" id="KW-0238">DNA-binding</keyword>
<dbReference type="SMART" id="SM00862">
    <property type="entry name" value="Trans_reg_C"/>
    <property type="match status" value="1"/>
</dbReference>
<dbReference type="PROSITE" id="PS51755">
    <property type="entry name" value="OMPR_PHOB"/>
    <property type="match status" value="1"/>
</dbReference>
<dbReference type="InParanoid" id="A0A5R8QAY3"/>
<evidence type="ECO:0000259" key="6">
    <source>
        <dbReference type="PROSITE" id="PS50110"/>
    </source>
</evidence>
<dbReference type="CDD" id="cd00383">
    <property type="entry name" value="trans_reg_C"/>
    <property type="match status" value="1"/>
</dbReference>
<dbReference type="Gene3D" id="1.10.10.10">
    <property type="entry name" value="Winged helix-like DNA-binding domain superfamily/Winged helix DNA-binding domain"/>
    <property type="match status" value="1"/>
</dbReference>
<evidence type="ECO:0000256" key="3">
    <source>
        <dbReference type="ARBA" id="ARBA00023163"/>
    </source>
</evidence>